<dbReference type="PANTHER" id="PTHR33639:SF2">
    <property type="entry name" value="DUF393 DOMAIN-CONTAINING PROTEIN"/>
    <property type="match status" value="1"/>
</dbReference>
<sequence>MQEQAQTLPPLIQPGERVVLFDGVCKLCNGWAKFLIRHDAEQRFRLASVQSAEGQALLAWGGLPTDRFDTMALIENGQMLLRSDAVLRIVAQLPKPWRWLAWLRLIPRPARDWCYDRIALNRYRLFGRYNSCLIPTADHARRFLHD</sequence>
<name>A0AB37Z9C6_9PSED</name>
<dbReference type="InterPro" id="IPR007263">
    <property type="entry name" value="DCC1-like"/>
</dbReference>
<accession>A0AB37Z9C6</accession>
<dbReference type="AlphaFoldDB" id="A0AB37Z9C6"/>
<dbReference type="PANTHER" id="PTHR33639">
    <property type="entry name" value="THIOL-DISULFIDE OXIDOREDUCTASE DCC"/>
    <property type="match status" value="1"/>
</dbReference>
<keyword evidence="2" id="KW-1185">Reference proteome</keyword>
<comment type="caution">
    <text evidence="1">The sequence shown here is derived from an EMBL/GenBank/DDBJ whole genome shotgun (WGS) entry which is preliminary data.</text>
</comment>
<protein>
    <submittedName>
        <fullName evidence="1">Predicted thiol-disulfide oxidoreductase YuxK, DCC family</fullName>
    </submittedName>
</protein>
<dbReference type="RefSeq" id="WP_090253238.1">
    <property type="nucleotide sequence ID" value="NZ_FMTL01000002.1"/>
</dbReference>
<dbReference type="GO" id="GO:0015035">
    <property type="term" value="F:protein-disulfide reductase activity"/>
    <property type="evidence" value="ECO:0007669"/>
    <property type="project" value="InterPro"/>
</dbReference>
<evidence type="ECO:0000313" key="1">
    <source>
        <dbReference type="EMBL" id="SCW67774.1"/>
    </source>
</evidence>
<gene>
    <name evidence="1" type="ORF">SAMN05216370_2730</name>
</gene>
<proteinExistence type="predicted"/>
<evidence type="ECO:0000313" key="2">
    <source>
        <dbReference type="Proteomes" id="UP000242418"/>
    </source>
</evidence>
<dbReference type="Proteomes" id="UP000242418">
    <property type="component" value="Unassembled WGS sequence"/>
</dbReference>
<dbReference type="InterPro" id="IPR052927">
    <property type="entry name" value="DCC_oxidoreductase"/>
</dbReference>
<reference evidence="1 2" key="1">
    <citation type="submission" date="2016-10" db="EMBL/GenBank/DDBJ databases">
        <authorList>
            <person name="Varghese N."/>
            <person name="Submissions S."/>
        </authorList>
    </citation>
    <scope>NUCLEOTIDE SEQUENCE [LARGE SCALE GENOMIC DNA]</scope>
    <source>
        <strain evidence="1 2">DSM 17833</strain>
    </source>
</reference>
<organism evidence="1 2">
    <name type="scientific">Pseudomonas peli</name>
    <dbReference type="NCBI Taxonomy" id="592361"/>
    <lineage>
        <taxon>Bacteria</taxon>
        <taxon>Pseudomonadati</taxon>
        <taxon>Pseudomonadota</taxon>
        <taxon>Gammaproteobacteria</taxon>
        <taxon>Pseudomonadales</taxon>
        <taxon>Pseudomonadaceae</taxon>
        <taxon>Pseudomonas</taxon>
    </lineage>
</organism>
<dbReference type="EMBL" id="FMTL01000002">
    <property type="protein sequence ID" value="SCW67774.1"/>
    <property type="molecule type" value="Genomic_DNA"/>
</dbReference>
<dbReference type="Pfam" id="PF04134">
    <property type="entry name" value="DCC1-like"/>
    <property type="match status" value="1"/>
</dbReference>